<evidence type="ECO:0000313" key="1">
    <source>
        <dbReference type="EMBL" id="AWI09884.1"/>
    </source>
</evidence>
<dbReference type="KEGG" id="elut:CKA38_12050"/>
<proteinExistence type="predicted"/>
<protein>
    <submittedName>
        <fullName evidence="1">Uncharacterized protein</fullName>
    </submittedName>
</protein>
<keyword evidence="2" id="KW-1185">Reference proteome</keyword>
<dbReference type="AlphaFoldDB" id="A0A2U8E5Q3"/>
<evidence type="ECO:0000313" key="2">
    <source>
        <dbReference type="Proteomes" id="UP000244896"/>
    </source>
</evidence>
<gene>
    <name evidence="1" type="ORF">CKA38_12050</name>
</gene>
<name>A0A2U8E5Q3_9BACT</name>
<reference evidence="1 2" key="1">
    <citation type="journal article" date="2018" name="Syst. Appl. Microbiol.">
        <title>Ereboglobus luteus gen. nov. sp. nov. from cockroach guts, and new insights into the oxygen relationship of the genera Opitutus and Didymococcus (Verrucomicrobia: Opitutaceae).</title>
        <authorList>
            <person name="Tegtmeier D."/>
            <person name="Belitz A."/>
            <person name="Radek R."/>
            <person name="Heimerl T."/>
            <person name="Brune A."/>
        </authorList>
    </citation>
    <scope>NUCLEOTIDE SEQUENCE [LARGE SCALE GENOMIC DNA]</scope>
    <source>
        <strain evidence="1 2">Ho45</strain>
    </source>
</reference>
<dbReference type="EMBL" id="CP023004">
    <property type="protein sequence ID" value="AWI09884.1"/>
    <property type="molecule type" value="Genomic_DNA"/>
</dbReference>
<organism evidence="1 2">
    <name type="scientific">Ereboglobus luteus</name>
    <dbReference type="NCBI Taxonomy" id="1796921"/>
    <lineage>
        <taxon>Bacteria</taxon>
        <taxon>Pseudomonadati</taxon>
        <taxon>Verrucomicrobiota</taxon>
        <taxon>Opitutia</taxon>
        <taxon>Opitutales</taxon>
        <taxon>Opitutaceae</taxon>
        <taxon>Ereboglobus</taxon>
    </lineage>
</organism>
<dbReference type="RefSeq" id="WP_108825698.1">
    <property type="nucleotide sequence ID" value="NZ_CP023004.1"/>
</dbReference>
<accession>A0A2U8E5Q3</accession>
<dbReference type="Proteomes" id="UP000244896">
    <property type="component" value="Chromosome"/>
</dbReference>
<sequence>MFFRKKKKLPKASPKVGECFLLALKDGRYMPFQILAQRMDCAFSVCALVGITYSDKPKAIESMAQWTTHDIIAEKTIYTTGIKRSIRGNSGYESA</sequence>